<accession>A0A2R5GYA2</accession>
<dbReference type="EMBL" id="BEYU01000136">
    <property type="protein sequence ID" value="GBG32954.1"/>
    <property type="molecule type" value="Genomic_DNA"/>
</dbReference>
<keyword evidence="2" id="KW-1133">Transmembrane helix</keyword>
<feature type="compositionally biased region" description="Basic and acidic residues" evidence="1">
    <location>
        <begin position="158"/>
        <end position="176"/>
    </location>
</feature>
<feature type="transmembrane region" description="Helical" evidence="2">
    <location>
        <begin position="419"/>
        <end position="437"/>
    </location>
</feature>
<feature type="transmembrane region" description="Helical" evidence="2">
    <location>
        <begin position="478"/>
        <end position="497"/>
    </location>
</feature>
<keyword evidence="2" id="KW-0472">Membrane</keyword>
<keyword evidence="4" id="KW-1185">Reference proteome</keyword>
<dbReference type="AlphaFoldDB" id="A0A2R5GYA2"/>
<feature type="transmembrane region" description="Helical" evidence="2">
    <location>
        <begin position="517"/>
        <end position="537"/>
    </location>
</feature>
<sequence>MAAREDECKEAPTRTRTQAQAQTRDPALYVLFQRYAGLGQDHFGPSDRDAMSLSNFSSLMRDAGVDAAPGAVAVAFEQRAIPGRRRGLTDFDGFVHIVRELAVESGLANGEEAFVHHLQRKNPRAWAEAIQAWAARQPRSPRERPLDMEGKWAGAQELHQEHQQEHQQKAHEEHQKLHQGGIDDAEANECEKETVANETCEIVAIENVDVESALKRDIFAFYANEADNRLTFTSFVQFTRDFQLHPRLCSRRSLVRAFQTAAGTETLTMQDFDVALENLAEAIFAHSYVAKAVRERPRETLMDFLRSYCELIAEIREELRNRPHANHRVTIYPDGTIDVLRAIHGTPEDFFFIDSHAKTLDPSIIKCPQVANTMYAALYERRKKATHVNRFEEDDQVTCCFGLRPSCCKLTSGFCISKSFGLTMLTVNVVLVVIRSIDNASIFFFFFFFFFFFVVVVVVVVVITALKVFFTFLVDVKVIVLITMIIVIVMVMIVVVVNVPRSTFGSVLAFSNRLEPFVFLTFFAEFIVAETINLAFFL</sequence>
<name>A0A2R5GYA2_9STRA</name>
<comment type="caution">
    <text evidence="3">The sequence shown here is derived from an EMBL/GenBank/DDBJ whole genome shotgun (WGS) entry which is preliminary data.</text>
</comment>
<protein>
    <submittedName>
        <fullName evidence="3">Uncharacterized protein</fullName>
    </submittedName>
</protein>
<proteinExistence type="predicted"/>
<keyword evidence="2" id="KW-0812">Transmembrane</keyword>
<feature type="region of interest" description="Disordered" evidence="1">
    <location>
        <begin position="156"/>
        <end position="178"/>
    </location>
</feature>
<evidence type="ECO:0000313" key="3">
    <source>
        <dbReference type="EMBL" id="GBG32954.1"/>
    </source>
</evidence>
<evidence type="ECO:0000313" key="4">
    <source>
        <dbReference type="Proteomes" id="UP000241890"/>
    </source>
</evidence>
<reference evidence="3 4" key="1">
    <citation type="submission" date="2017-12" db="EMBL/GenBank/DDBJ databases">
        <title>Sequencing, de novo assembly and annotation of complete genome of a new Thraustochytrid species, strain FCC1311.</title>
        <authorList>
            <person name="Sedici K."/>
            <person name="Godart F."/>
            <person name="Aiese Cigliano R."/>
            <person name="Sanseverino W."/>
            <person name="Barakat M."/>
            <person name="Ortet P."/>
            <person name="Marechal E."/>
            <person name="Cagnac O."/>
            <person name="Amato A."/>
        </authorList>
    </citation>
    <scope>NUCLEOTIDE SEQUENCE [LARGE SCALE GENOMIC DNA]</scope>
</reference>
<feature type="transmembrane region" description="Helical" evidence="2">
    <location>
        <begin position="443"/>
        <end position="466"/>
    </location>
</feature>
<feature type="compositionally biased region" description="Basic and acidic residues" evidence="1">
    <location>
        <begin position="1"/>
        <end position="13"/>
    </location>
</feature>
<gene>
    <name evidence="3" type="ORF">FCC1311_091802</name>
</gene>
<dbReference type="Proteomes" id="UP000241890">
    <property type="component" value="Unassembled WGS sequence"/>
</dbReference>
<feature type="region of interest" description="Disordered" evidence="1">
    <location>
        <begin position="1"/>
        <end position="22"/>
    </location>
</feature>
<organism evidence="3 4">
    <name type="scientific">Hondaea fermentalgiana</name>
    <dbReference type="NCBI Taxonomy" id="2315210"/>
    <lineage>
        <taxon>Eukaryota</taxon>
        <taxon>Sar</taxon>
        <taxon>Stramenopiles</taxon>
        <taxon>Bigyra</taxon>
        <taxon>Labyrinthulomycetes</taxon>
        <taxon>Thraustochytrida</taxon>
        <taxon>Thraustochytriidae</taxon>
        <taxon>Hondaea</taxon>
    </lineage>
</organism>
<evidence type="ECO:0000256" key="1">
    <source>
        <dbReference type="SAM" id="MobiDB-lite"/>
    </source>
</evidence>
<evidence type="ECO:0000256" key="2">
    <source>
        <dbReference type="SAM" id="Phobius"/>
    </source>
</evidence>
<dbReference type="InParanoid" id="A0A2R5GYA2"/>